<dbReference type="AlphaFoldDB" id="A0AAD8KYR8"/>
<reference evidence="2" key="1">
    <citation type="journal article" date="2023" name="bioRxiv">
        <title>Improved chromosome-level genome assembly for marigold (Tagetes erecta).</title>
        <authorList>
            <person name="Jiang F."/>
            <person name="Yuan L."/>
            <person name="Wang S."/>
            <person name="Wang H."/>
            <person name="Xu D."/>
            <person name="Wang A."/>
            <person name="Fan W."/>
        </authorList>
    </citation>
    <scope>NUCLEOTIDE SEQUENCE</scope>
    <source>
        <strain evidence="2">WSJ</strain>
        <tissue evidence="2">Leaf</tissue>
    </source>
</reference>
<keyword evidence="1" id="KW-0472">Membrane</keyword>
<dbReference type="EMBL" id="JAUHHV010000003">
    <property type="protein sequence ID" value="KAK1429591.1"/>
    <property type="molecule type" value="Genomic_DNA"/>
</dbReference>
<keyword evidence="3" id="KW-1185">Reference proteome</keyword>
<feature type="transmembrane region" description="Helical" evidence="1">
    <location>
        <begin position="60"/>
        <end position="81"/>
    </location>
</feature>
<proteinExistence type="predicted"/>
<evidence type="ECO:0000256" key="1">
    <source>
        <dbReference type="SAM" id="Phobius"/>
    </source>
</evidence>
<comment type="caution">
    <text evidence="2">The sequence shown here is derived from an EMBL/GenBank/DDBJ whole genome shotgun (WGS) entry which is preliminary data.</text>
</comment>
<keyword evidence="1" id="KW-0812">Transmembrane</keyword>
<evidence type="ECO:0000313" key="2">
    <source>
        <dbReference type="EMBL" id="KAK1429591.1"/>
    </source>
</evidence>
<gene>
    <name evidence="2" type="ORF">QVD17_11805</name>
</gene>
<name>A0AAD8KYR8_TARER</name>
<accession>A0AAD8KYR8</accession>
<dbReference type="Proteomes" id="UP001229421">
    <property type="component" value="Unassembled WGS sequence"/>
</dbReference>
<organism evidence="2 3">
    <name type="scientific">Tagetes erecta</name>
    <name type="common">African marigold</name>
    <dbReference type="NCBI Taxonomy" id="13708"/>
    <lineage>
        <taxon>Eukaryota</taxon>
        <taxon>Viridiplantae</taxon>
        <taxon>Streptophyta</taxon>
        <taxon>Embryophyta</taxon>
        <taxon>Tracheophyta</taxon>
        <taxon>Spermatophyta</taxon>
        <taxon>Magnoliopsida</taxon>
        <taxon>eudicotyledons</taxon>
        <taxon>Gunneridae</taxon>
        <taxon>Pentapetalae</taxon>
        <taxon>asterids</taxon>
        <taxon>campanulids</taxon>
        <taxon>Asterales</taxon>
        <taxon>Asteraceae</taxon>
        <taxon>Asteroideae</taxon>
        <taxon>Heliantheae alliance</taxon>
        <taxon>Tageteae</taxon>
        <taxon>Tagetes</taxon>
    </lineage>
</organism>
<protein>
    <submittedName>
        <fullName evidence="2">Uncharacterized protein</fullName>
    </submittedName>
</protein>
<sequence length="82" mass="10047">MEYVMTGLASLSIVKFTKLQVRRNKDEYTDAELMEFVKNDRVFEKLLFLGEKHNFTCRKIYRQIFFGMIMKFIVFWFIYILL</sequence>
<keyword evidence="1" id="KW-1133">Transmembrane helix</keyword>
<evidence type="ECO:0000313" key="3">
    <source>
        <dbReference type="Proteomes" id="UP001229421"/>
    </source>
</evidence>